<accession>A0A1G5RX01</accession>
<dbReference type="SUPFAM" id="SSF55781">
    <property type="entry name" value="GAF domain-like"/>
    <property type="match status" value="1"/>
</dbReference>
<dbReference type="AlphaFoldDB" id="A0A1G5RX01"/>
<protein>
    <recommendedName>
        <fullName evidence="5">Glycerol operon regulatory protein</fullName>
    </recommendedName>
</protein>
<dbReference type="InterPro" id="IPR005471">
    <property type="entry name" value="Tscrpt_reg_IclR_N"/>
</dbReference>
<dbReference type="Gene3D" id="1.10.10.10">
    <property type="entry name" value="Winged helix-like DNA-binding domain superfamily/Winged helix DNA-binding domain"/>
    <property type="match status" value="1"/>
</dbReference>
<dbReference type="PROSITE" id="PS51077">
    <property type="entry name" value="HTH_ICLR"/>
    <property type="match status" value="1"/>
</dbReference>
<dbReference type="Proteomes" id="UP000199208">
    <property type="component" value="Unassembled WGS sequence"/>
</dbReference>
<dbReference type="EMBL" id="FMWL01000005">
    <property type="protein sequence ID" value="SCZ78563.1"/>
    <property type="molecule type" value="Genomic_DNA"/>
</dbReference>
<evidence type="ECO:0000256" key="5">
    <source>
        <dbReference type="ARBA" id="ARBA00070406"/>
    </source>
</evidence>
<dbReference type="FunFam" id="1.10.10.10:FF:000056">
    <property type="entry name" value="IclR family transcriptional regulator"/>
    <property type="match status" value="1"/>
</dbReference>
<dbReference type="Pfam" id="PF09339">
    <property type="entry name" value="HTH_IclR"/>
    <property type="match status" value="1"/>
</dbReference>
<keyword evidence="9" id="KW-1185">Reference proteome</keyword>
<evidence type="ECO:0000313" key="8">
    <source>
        <dbReference type="EMBL" id="SCZ78563.1"/>
    </source>
</evidence>
<evidence type="ECO:0000256" key="2">
    <source>
        <dbReference type="ARBA" id="ARBA00023125"/>
    </source>
</evidence>
<dbReference type="SUPFAM" id="SSF46785">
    <property type="entry name" value="Winged helix' DNA-binding domain"/>
    <property type="match status" value="1"/>
</dbReference>
<dbReference type="GO" id="GO:0045892">
    <property type="term" value="P:negative regulation of DNA-templated transcription"/>
    <property type="evidence" value="ECO:0007669"/>
    <property type="project" value="TreeGrafter"/>
</dbReference>
<dbReference type="InterPro" id="IPR014757">
    <property type="entry name" value="Tscrpt_reg_IclR_C"/>
</dbReference>
<evidence type="ECO:0000259" key="7">
    <source>
        <dbReference type="PROSITE" id="PS51078"/>
    </source>
</evidence>
<proteinExistence type="predicted"/>
<dbReference type="PROSITE" id="PS51078">
    <property type="entry name" value="ICLR_ED"/>
    <property type="match status" value="1"/>
</dbReference>
<keyword evidence="2" id="KW-0238">DNA-binding</keyword>
<dbReference type="InterPro" id="IPR050707">
    <property type="entry name" value="HTH_MetabolicPath_Reg"/>
</dbReference>
<dbReference type="GO" id="GO:0003700">
    <property type="term" value="F:DNA-binding transcription factor activity"/>
    <property type="evidence" value="ECO:0007669"/>
    <property type="project" value="TreeGrafter"/>
</dbReference>
<reference evidence="8 9" key="1">
    <citation type="submission" date="2016-10" db="EMBL/GenBank/DDBJ databases">
        <authorList>
            <person name="de Groot N.N."/>
        </authorList>
    </citation>
    <scope>NUCLEOTIDE SEQUENCE [LARGE SCALE GENOMIC DNA]</scope>
    <source>
        <strain evidence="8 9">DSM 2784</strain>
    </source>
</reference>
<dbReference type="STRING" id="1120920.SAMN03080599_01297"/>
<feature type="domain" description="HTH iclR-type" evidence="6">
    <location>
        <begin position="7"/>
        <end position="69"/>
    </location>
</feature>
<evidence type="ECO:0000256" key="1">
    <source>
        <dbReference type="ARBA" id="ARBA00023015"/>
    </source>
</evidence>
<dbReference type="Gene3D" id="3.30.450.40">
    <property type="match status" value="1"/>
</dbReference>
<gene>
    <name evidence="8" type="ORF">SAMN03080599_01297</name>
</gene>
<dbReference type="PANTHER" id="PTHR30136:SF24">
    <property type="entry name" value="HTH-TYPE TRANSCRIPTIONAL REPRESSOR ALLR"/>
    <property type="match status" value="1"/>
</dbReference>
<dbReference type="RefSeq" id="WP_170829334.1">
    <property type="nucleotide sequence ID" value="NZ_FMWL01000005.1"/>
</dbReference>
<dbReference type="PANTHER" id="PTHR30136">
    <property type="entry name" value="HELIX-TURN-HELIX TRANSCRIPTIONAL REGULATOR, ICLR FAMILY"/>
    <property type="match status" value="1"/>
</dbReference>
<feature type="domain" description="IclR-ED" evidence="7">
    <location>
        <begin position="70"/>
        <end position="252"/>
    </location>
</feature>
<evidence type="ECO:0000256" key="4">
    <source>
        <dbReference type="ARBA" id="ARBA00058938"/>
    </source>
</evidence>
<evidence type="ECO:0000313" key="9">
    <source>
        <dbReference type="Proteomes" id="UP000199208"/>
    </source>
</evidence>
<dbReference type="InterPro" id="IPR036390">
    <property type="entry name" value="WH_DNA-bd_sf"/>
</dbReference>
<dbReference type="InterPro" id="IPR036388">
    <property type="entry name" value="WH-like_DNA-bd_sf"/>
</dbReference>
<sequence>MDNGKRVQAIDRAVMILKLFSENTRELKLTEISEHLDLHKSTTFGILNTLKYHGLIRQNEENQKYCLGTYLLELGNLVLNSMDIHQIASPVLSELRNAIEETVHLGMLDGLEVIYIDKQESYQSMRIFTTIGTRNPAYCTGVGKAMLAYQDPEIITHKLPDELRAYTNYTITSKELLMQNLEEIKAKGYAMDFEERIEGLTCVAAPIFDYMGQVKYAISVSGPTIRMTEEKIENTIGILRRAADEISKKLGYRG</sequence>
<name>A0A1G5RX01_9FIRM</name>
<dbReference type="SMART" id="SM00346">
    <property type="entry name" value="HTH_ICLR"/>
    <property type="match status" value="1"/>
</dbReference>
<keyword evidence="1" id="KW-0805">Transcription regulation</keyword>
<dbReference type="Pfam" id="PF01614">
    <property type="entry name" value="IclR_C"/>
    <property type="match status" value="1"/>
</dbReference>
<dbReference type="InterPro" id="IPR029016">
    <property type="entry name" value="GAF-like_dom_sf"/>
</dbReference>
<evidence type="ECO:0000256" key="3">
    <source>
        <dbReference type="ARBA" id="ARBA00023163"/>
    </source>
</evidence>
<organism evidence="8 9">
    <name type="scientific">Acidaminobacter hydrogenoformans DSM 2784</name>
    <dbReference type="NCBI Taxonomy" id="1120920"/>
    <lineage>
        <taxon>Bacteria</taxon>
        <taxon>Bacillati</taxon>
        <taxon>Bacillota</taxon>
        <taxon>Clostridia</taxon>
        <taxon>Peptostreptococcales</taxon>
        <taxon>Acidaminobacteraceae</taxon>
        <taxon>Acidaminobacter</taxon>
    </lineage>
</organism>
<comment type="function">
    <text evidence="4">May be an activator protein for the gylABX operon.</text>
</comment>
<evidence type="ECO:0000259" key="6">
    <source>
        <dbReference type="PROSITE" id="PS51077"/>
    </source>
</evidence>
<keyword evidence="3" id="KW-0804">Transcription</keyword>
<dbReference type="GO" id="GO:0003677">
    <property type="term" value="F:DNA binding"/>
    <property type="evidence" value="ECO:0007669"/>
    <property type="project" value="UniProtKB-KW"/>
</dbReference>